<dbReference type="InterPro" id="IPR000182">
    <property type="entry name" value="GNAT_dom"/>
</dbReference>
<geneLocation type="plasmid" evidence="2">
    <name>unnamed</name>
</geneLocation>
<dbReference type="InterPro" id="IPR016181">
    <property type="entry name" value="Acyl_CoA_acyltransferase"/>
</dbReference>
<evidence type="ECO:0000313" key="3">
    <source>
        <dbReference type="Proteomes" id="UP001522662"/>
    </source>
</evidence>
<sequence length="151" mass="16534">MTTPLTLTDTVPEAARDAILAGIRAHNDILLGPTDRRDLFIPISTDEGTIDGGLVGYTGRGWLYVEMLSVPERLRGKGLAGRLLALAEEEAKDRGCVGAYIDTINPVARRAYERAGYTVFGRIENFSRGEDICWLIKRFPPGVGSGQQDRI</sequence>
<evidence type="ECO:0000259" key="1">
    <source>
        <dbReference type="PROSITE" id="PS51186"/>
    </source>
</evidence>
<dbReference type="Proteomes" id="UP001522662">
    <property type="component" value="Unassembled WGS sequence"/>
</dbReference>
<name>A0ABT0CZF6_9HYPH</name>
<dbReference type="Pfam" id="PF00583">
    <property type="entry name" value="Acetyltransf_1"/>
    <property type="match status" value="1"/>
</dbReference>
<keyword evidence="3" id="KW-1185">Reference proteome</keyword>
<accession>A0ABT0CZF6</accession>
<dbReference type="SUPFAM" id="SSF55729">
    <property type="entry name" value="Acyl-CoA N-acyltransferases (Nat)"/>
    <property type="match status" value="1"/>
</dbReference>
<gene>
    <name evidence="2" type="ORF">MKJ03_09430</name>
</gene>
<reference evidence="2 3" key="1">
    <citation type="submission" date="2022-03" db="EMBL/GenBank/DDBJ databases">
        <title>Rhizobium SSM4.3 sp. nov., isolated from Sediment (Gouqi Island).</title>
        <authorList>
            <person name="Chen G."/>
        </authorList>
    </citation>
    <scope>NUCLEOTIDE SEQUENCE [LARGE SCALE GENOMIC DNA]</scope>
    <source>
        <strain evidence="2 3">SSM4.3</strain>
        <plasmid evidence="2">unnamed</plasmid>
    </source>
</reference>
<comment type="caution">
    <text evidence="2">The sequence shown here is derived from an EMBL/GenBank/DDBJ whole genome shotgun (WGS) entry which is preliminary data.</text>
</comment>
<organism evidence="2 3">
    <name type="scientific">Peteryoungia algae</name>
    <dbReference type="NCBI Taxonomy" id="2919917"/>
    <lineage>
        <taxon>Bacteria</taxon>
        <taxon>Pseudomonadati</taxon>
        <taxon>Pseudomonadota</taxon>
        <taxon>Alphaproteobacteria</taxon>
        <taxon>Hyphomicrobiales</taxon>
        <taxon>Rhizobiaceae</taxon>
        <taxon>Peteryoungia</taxon>
    </lineage>
</organism>
<keyword evidence="2" id="KW-0614">Plasmid</keyword>
<protein>
    <submittedName>
        <fullName evidence="2">GNAT family N-acetyltransferase</fullName>
    </submittedName>
</protein>
<dbReference type="RefSeq" id="WP_245136381.1">
    <property type="nucleotide sequence ID" value="NZ_CP128477.1"/>
</dbReference>
<proteinExistence type="predicted"/>
<dbReference type="CDD" id="cd04301">
    <property type="entry name" value="NAT_SF"/>
    <property type="match status" value="1"/>
</dbReference>
<dbReference type="PROSITE" id="PS51186">
    <property type="entry name" value="GNAT"/>
    <property type="match status" value="1"/>
</dbReference>
<evidence type="ECO:0000313" key="2">
    <source>
        <dbReference type="EMBL" id="MCJ8238549.1"/>
    </source>
</evidence>
<dbReference type="EMBL" id="JALAYX010000002">
    <property type="protein sequence ID" value="MCJ8238549.1"/>
    <property type="molecule type" value="Genomic_DNA"/>
</dbReference>
<dbReference type="Gene3D" id="3.40.630.30">
    <property type="match status" value="1"/>
</dbReference>
<feature type="domain" description="N-acetyltransferase" evidence="1">
    <location>
        <begin position="1"/>
        <end position="140"/>
    </location>
</feature>